<dbReference type="eggNOG" id="COG0582">
    <property type="taxonomic scope" value="Bacteria"/>
</dbReference>
<accession>B9E7T4</accession>
<dbReference type="PROSITE" id="PS51898">
    <property type="entry name" value="TYR_RECOMBINASE"/>
    <property type="match status" value="1"/>
</dbReference>
<dbReference type="EMBL" id="AP009484">
    <property type="protein sequence ID" value="BAH18252.1"/>
    <property type="molecule type" value="Genomic_DNA"/>
</dbReference>
<evidence type="ECO:0000256" key="3">
    <source>
        <dbReference type="ARBA" id="ARBA00023172"/>
    </source>
</evidence>
<dbReference type="Gene3D" id="1.10.443.10">
    <property type="entry name" value="Intergrase catalytic core"/>
    <property type="match status" value="1"/>
</dbReference>
<dbReference type="PROSITE" id="PS51900">
    <property type="entry name" value="CB"/>
    <property type="match status" value="1"/>
</dbReference>
<dbReference type="GO" id="GO:0003677">
    <property type="term" value="F:DNA binding"/>
    <property type="evidence" value="ECO:0007669"/>
    <property type="project" value="UniProtKB-UniRule"/>
</dbReference>
<dbReference type="Pfam" id="PF14657">
    <property type="entry name" value="Arm-DNA-bind_4"/>
    <property type="match status" value="1"/>
</dbReference>
<dbReference type="InterPro" id="IPR013762">
    <property type="entry name" value="Integrase-like_cat_sf"/>
</dbReference>
<dbReference type="InterPro" id="IPR044068">
    <property type="entry name" value="CB"/>
</dbReference>
<dbReference type="InterPro" id="IPR025269">
    <property type="entry name" value="SAM-like_dom"/>
</dbReference>
<gene>
    <name evidence="7" type="primary">int</name>
    <name evidence="7" type="ordered locus">MCCL_1545</name>
</gene>
<evidence type="ECO:0000256" key="1">
    <source>
        <dbReference type="ARBA" id="ARBA00008857"/>
    </source>
</evidence>
<keyword evidence="3" id="KW-0233">DNA recombination</keyword>
<evidence type="ECO:0000256" key="4">
    <source>
        <dbReference type="PROSITE-ProRule" id="PRU01248"/>
    </source>
</evidence>
<feature type="domain" description="Core-binding (CB)" evidence="6">
    <location>
        <begin position="50"/>
        <end position="143"/>
    </location>
</feature>
<evidence type="ECO:0000313" key="8">
    <source>
        <dbReference type="Proteomes" id="UP000001383"/>
    </source>
</evidence>
<feature type="domain" description="Tyr recombinase" evidence="5">
    <location>
        <begin position="167"/>
        <end position="343"/>
    </location>
</feature>
<dbReference type="PANTHER" id="PTHR30349">
    <property type="entry name" value="PHAGE INTEGRASE-RELATED"/>
    <property type="match status" value="1"/>
</dbReference>
<organism evidence="7 8">
    <name type="scientific">Macrococcus caseolyticus (strain JCSC5402)</name>
    <name type="common">Macrococcoides caseolyticum</name>
    <dbReference type="NCBI Taxonomy" id="458233"/>
    <lineage>
        <taxon>Bacteria</taxon>
        <taxon>Bacillati</taxon>
        <taxon>Bacillota</taxon>
        <taxon>Bacilli</taxon>
        <taxon>Bacillales</taxon>
        <taxon>Staphylococcaceae</taxon>
        <taxon>Macrococcoides</taxon>
    </lineage>
</organism>
<dbReference type="Pfam" id="PF13102">
    <property type="entry name" value="Phage_int_SAM_5"/>
    <property type="match status" value="1"/>
</dbReference>
<dbReference type="Gene3D" id="1.10.150.130">
    <property type="match status" value="1"/>
</dbReference>
<evidence type="ECO:0000256" key="2">
    <source>
        <dbReference type="ARBA" id="ARBA00023125"/>
    </source>
</evidence>
<dbReference type="HOGENOM" id="CLU_027562_17_0_9"/>
<dbReference type="GO" id="GO:0006310">
    <property type="term" value="P:DNA recombination"/>
    <property type="evidence" value="ECO:0007669"/>
    <property type="project" value="UniProtKB-KW"/>
</dbReference>
<comment type="similarity">
    <text evidence="1">Belongs to the 'phage' integrase family.</text>
</comment>
<dbReference type="OrthoDB" id="9803188at2"/>
<dbReference type="InterPro" id="IPR028259">
    <property type="entry name" value="AP2-like_int_N"/>
</dbReference>
<dbReference type="STRING" id="458233.MCCL_1545"/>
<dbReference type="KEGG" id="mcl:MCCL_1545"/>
<dbReference type="GO" id="GO:0015074">
    <property type="term" value="P:DNA integration"/>
    <property type="evidence" value="ECO:0007669"/>
    <property type="project" value="InterPro"/>
</dbReference>
<sequence>MNITKHNNVWQYDFRYEGKRYRKRGFKTKREAQQKALEVKSNLSKGFVIDEKTPFVDYYNKYVELNKEGKVSEKHLQRYKSSIKVFEEKFGRIHISKVSKMMYQELLNEYAEGKFLDGREEGRATSSVEKLNGCLREAIREALHEGIIFKDPTYRASVKGKKSAKLAKDKFLTLEQFKELKKFSMRRKELSYLMIYLLVVTGARFKEVQHVKLTDFNKNENTLHIRGTKTKSADRVIQLSQKDIDYVLGYAKDKPINISGHLFDTGYNLISHNAVSRLFKDFLIEQRAGHKTLHSIRHTHVSWLIDLGLDIYYISQRVGHANITITQGIYGHLFPERQKENDLRISKELDAI</sequence>
<dbReference type="InterPro" id="IPR002104">
    <property type="entry name" value="Integrase_catalytic"/>
</dbReference>
<dbReference type="RefSeq" id="WP_012657448.1">
    <property type="nucleotide sequence ID" value="NC_011999.1"/>
</dbReference>
<dbReference type="Pfam" id="PF00589">
    <property type="entry name" value="Phage_integrase"/>
    <property type="match status" value="1"/>
</dbReference>
<evidence type="ECO:0000313" key="7">
    <source>
        <dbReference type="EMBL" id="BAH18252.1"/>
    </source>
</evidence>
<dbReference type="PANTHER" id="PTHR30349:SF64">
    <property type="entry name" value="PROPHAGE INTEGRASE INTD-RELATED"/>
    <property type="match status" value="1"/>
</dbReference>
<dbReference type="Proteomes" id="UP000001383">
    <property type="component" value="Chromosome"/>
</dbReference>
<evidence type="ECO:0000259" key="5">
    <source>
        <dbReference type="PROSITE" id="PS51898"/>
    </source>
</evidence>
<proteinExistence type="inferred from homology"/>
<reference evidence="7 8" key="1">
    <citation type="journal article" date="2009" name="J. Bacteriol.">
        <title>Complete genome sequence of Macrococcus caseolyticus strain JCSCS5402, reflecting the ancestral genome of the human-pathogenic staphylococci.</title>
        <authorList>
            <person name="Baba T."/>
            <person name="Kuwahara-Arai K."/>
            <person name="Uchiyama I."/>
            <person name="Takeuchi F."/>
            <person name="Ito T."/>
            <person name="Hiramatsu K."/>
        </authorList>
    </citation>
    <scope>NUCLEOTIDE SEQUENCE [LARGE SCALE GENOMIC DNA]</scope>
    <source>
        <strain evidence="7 8">JCSC5402</strain>
    </source>
</reference>
<name>B9E7T4_MACCJ</name>
<protein>
    <submittedName>
        <fullName evidence="7">Integrase</fullName>
    </submittedName>
</protein>
<dbReference type="SUPFAM" id="SSF56349">
    <property type="entry name" value="DNA breaking-rejoining enzymes"/>
    <property type="match status" value="1"/>
</dbReference>
<evidence type="ECO:0000259" key="6">
    <source>
        <dbReference type="PROSITE" id="PS51900"/>
    </source>
</evidence>
<dbReference type="InterPro" id="IPR010998">
    <property type="entry name" value="Integrase_recombinase_N"/>
</dbReference>
<dbReference type="CDD" id="cd01189">
    <property type="entry name" value="INT_ICEBs1_C_like"/>
    <property type="match status" value="1"/>
</dbReference>
<dbReference type="AlphaFoldDB" id="B9E7T4"/>
<dbReference type="InterPro" id="IPR050090">
    <property type="entry name" value="Tyrosine_recombinase_XerCD"/>
</dbReference>
<keyword evidence="2 4" id="KW-0238">DNA-binding</keyword>
<dbReference type="InterPro" id="IPR011010">
    <property type="entry name" value="DNA_brk_join_enz"/>
</dbReference>